<comment type="caution">
    <text evidence="3">The sequence shown here is derived from an EMBL/GenBank/DDBJ whole genome shotgun (WGS) entry which is preliminary data.</text>
</comment>
<reference evidence="3" key="1">
    <citation type="submission" date="2021-10" db="EMBL/GenBank/DDBJ databases">
        <title>Melipona bicolor Genome sequencing and assembly.</title>
        <authorList>
            <person name="Araujo N.S."/>
            <person name="Arias M.C."/>
        </authorList>
    </citation>
    <scope>NUCLEOTIDE SEQUENCE</scope>
    <source>
        <strain evidence="3">USP_2M_L1-L4_2017</strain>
        <tissue evidence="3">Whole body</tissue>
    </source>
</reference>
<evidence type="ECO:0008006" key="5">
    <source>
        <dbReference type="Google" id="ProtNLM"/>
    </source>
</evidence>
<proteinExistence type="predicted"/>
<gene>
    <name evidence="3" type="ORF">K0M31_001828</name>
</gene>
<keyword evidence="4" id="KW-1185">Reference proteome</keyword>
<dbReference type="EMBL" id="JAHYIQ010000001">
    <property type="protein sequence ID" value="KAK1137316.1"/>
    <property type="molecule type" value="Genomic_DNA"/>
</dbReference>
<feature type="region of interest" description="Disordered" evidence="1">
    <location>
        <begin position="49"/>
        <end position="69"/>
    </location>
</feature>
<feature type="compositionally biased region" description="Basic and acidic residues" evidence="1">
    <location>
        <begin position="52"/>
        <end position="69"/>
    </location>
</feature>
<evidence type="ECO:0000256" key="1">
    <source>
        <dbReference type="SAM" id="MobiDB-lite"/>
    </source>
</evidence>
<keyword evidence="2" id="KW-0732">Signal</keyword>
<sequence>MRMFLWDSFVLGVLLYGVGIQGEERNGTTTAKVHQMDTWIGYENTGLYSAGRNEEGKNKGKSRTEGVEF</sequence>
<name>A0AA40KY95_9HYME</name>
<evidence type="ECO:0000313" key="4">
    <source>
        <dbReference type="Proteomes" id="UP001177670"/>
    </source>
</evidence>
<accession>A0AA40KY95</accession>
<evidence type="ECO:0000313" key="3">
    <source>
        <dbReference type="EMBL" id="KAK1137316.1"/>
    </source>
</evidence>
<evidence type="ECO:0000256" key="2">
    <source>
        <dbReference type="SAM" id="SignalP"/>
    </source>
</evidence>
<dbReference type="AlphaFoldDB" id="A0AA40KY95"/>
<feature type="signal peptide" evidence="2">
    <location>
        <begin position="1"/>
        <end position="22"/>
    </location>
</feature>
<dbReference type="Proteomes" id="UP001177670">
    <property type="component" value="Unassembled WGS sequence"/>
</dbReference>
<protein>
    <recommendedName>
        <fullName evidence="5">Secreted protein</fullName>
    </recommendedName>
</protein>
<organism evidence="3 4">
    <name type="scientific">Melipona bicolor</name>
    <dbReference type="NCBI Taxonomy" id="60889"/>
    <lineage>
        <taxon>Eukaryota</taxon>
        <taxon>Metazoa</taxon>
        <taxon>Ecdysozoa</taxon>
        <taxon>Arthropoda</taxon>
        <taxon>Hexapoda</taxon>
        <taxon>Insecta</taxon>
        <taxon>Pterygota</taxon>
        <taxon>Neoptera</taxon>
        <taxon>Endopterygota</taxon>
        <taxon>Hymenoptera</taxon>
        <taxon>Apocrita</taxon>
        <taxon>Aculeata</taxon>
        <taxon>Apoidea</taxon>
        <taxon>Anthophila</taxon>
        <taxon>Apidae</taxon>
        <taxon>Melipona</taxon>
    </lineage>
</organism>
<feature type="chain" id="PRO_5041225230" description="Secreted protein" evidence="2">
    <location>
        <begin position="23"/>
        <end position="69"/>
    </location>
</feature>